<evidence type="ECO:0000313" key="1">
    <source>
        <dbReference type="EMBL" id="SKB36262.1"/>
    </source>
</evidence>
<dbReference type="AlphaFoldDB" id="A0A1T5AMN4"/>
<accession>A0A1T5AMN4</accession>
<dbReference type="EMBL" id="FUYS01000002">
    <property type="protein sequence ID" value="SKB36262.1"/>
    <property type="molecule type" value="Genomic_DNA"/>
</dbReference>
<name>A0A1T5AMN4_9SPHI</name>
<proteinExistence type="predicted"/>
<dbReference type="RefSeq" id="WP_079715625.1">
    <property type="nucleotide sequence ID" value="NZ_FUYS01000002.1"/>
</dbReference>
<keyword evidence="2" id="KW-1185">Reference proteome</keyword>
<sequence>MKLHVFNADTRRQWAEAGYQFVKLSSSEDIGFERRGNGTFILLEPYPPNRNIARHDQIVGLFDSKINKIIADGWGRYYK</sequence>
<protein>
    <submittedName>
        <fullName evidence="1">Uncharacterized protein</fullName>
    </submittedName>
</protein>
<evidence type="ECO:0000313" key="2">
    <source>
        <dbReference type="Proteomes" id="UP000190541"/>
    </source>
</evidence>
<organism evidence="1 2">
    <name type="scientific">Parapedobacter luteus</name>
    <dbReference type="NCBI Taxonomy" id="623280"/>
    <lineage>
        <taxon>Bacteria</taxon>
        <taxon>Pseudomonadati</taxon>
        <taxon>Bacteroidota</taxon>
        <taxon>Sphingobacteriia</taxon>
        <taxon>Sphingobacteriales</taxon>
        <taxon>Sphingobacteriaceae</taxon>
        <taxon>Parapedobacter</taxon>
    </lineage>
</organism>
<reference evidence="1 2" key="1">
    <citation type="submission" date="2017-02" db="EMBL/GenBank/DDBJ databases">
        <authorList>
            <person name="Peterson S.W."/>
        </authorList>
    </citation>
    <scope>NUCLEOTIDE SEQUENCE [LARGE SCALE GENOMIC DNA]</scope>
    <source>
        <strain evidence="1 2">DSM 22899</strain>
    </source>
</reference>
<dbReference type="OrthoDB" id="9894604at2"/>
<dbReference type="Proteomes" id="UP000190541">
    <property type="component" value="Unassembled WGS sequence"/>
</dbReference>
<gene>
    <name evidence="1" type="ORF">SAMN05660226_00902</name>
</gene>